<sequence>MDVASLSVTGSPRQSANAGPGAGGSLGCFVRLGAGAI</sequence>
<protein>
    <submittedName>
        <fullName evidence="2">Uncharacterized protein</fullName>
    </submittedName>
</protein>
<dbReference type="Proteomes" id="UP000195221">
    <property type="component" value="Unassembled WGS sequence"/>
</dbReference>
<dbReference type="AlphaFoldDB" id="A0A242N5Z3"/>
<accession>A0A242N5Z3</accession>
<proteinExistence type="predicted"/>
<gene>
    <name evidence="2" type="ORF">PAMC26577_02680</name>
</gene>
<feature type="region of interest" description="Disordered" evidence="1">
    <location>
        <begin position="1"/>
        <end position="26"/>
    </location>
</feature>
<evidence type="ECO:0000313" key="3">
    <source>
        <dbReference type="Proteomes" id="UP000195221"/>
    </source>
</evidence>
<organism evidence="2 3">
    <name type="scientific">Caballeronia sordidicola</name>
    <name type="common">Burkholderia sordidicola</name>
    <dbReference type="NCBI Taxonomy" id="196367"/>
    <lineage>
        <taxon>Bacteria</taxon>
        <taxon>Pseudomonadati</taxon>
        <taxon>Pseudomonadota</taxon>
        <taxon>Betaproteobacteria</taxon>
        <taxon>Burkholderiales</taxon>
        <taxon>Burkholderiaceae</taxon>
        <taxon>Caballeronia</taxon>
    </lineage>
</organism>
<feature type="compositionally biased region" description="Polar residues" evidence="1">
    <location>
        <begin position="1"/>
        <end position="17"/>
    </location>
</feature>
<reference evidence="2 3" key="1">
    <citation type="submission" date="2017-03" db="EMBL/GenBank/DDBJ databases">
        <title>Genome analysis of strain PAMC 26577.</title>
        <authorList>
            <person name="Oh H.-M."/>
            <person name="Yang J.-A."/>
        </authorList>
    </citation>
    <scope>NUCLEOTIDE SEQUENCE [LARGE SCALE GENOMIC DNA]</scope>
    <source>
        <strain evidence="2 3">PAMC 26577</strain>
    </source>
</reference>
<evidence type="ECO:0000256" key="1">
    <source>
        <dbReference type="SAM" id="MobiDB-lite"/>
    </source>
</evidence>
<evidence type="ECO:0000313" key="2">
    <source>
        <dbReference type="EMBL" id="OTP79013.1"/>
    </source>
</evidence>
<name>A0A242N5Z3_CABSO</name>
<dbReference type="EMBL" id="NBTZ01000018">
    <property type="protein sequence ID" value="OTP79013.1"/>
    <property type="molecule type" value="Genomic_DNA"/>
</dbReference>
<comment type="caution">
    <text evidence="2">The sequence shown here is derived from an EMBL/GenBank/DDBJ whole genome shotgun (WGS) entry which is preliminary data.</text>
</comment>